<feature type="domain" description="N-acetyltransferase" evidence="1">
    <location>
        <begin position="5"/>
        <end position="154"/>
    </location>
</feature>
<sequence length="277" mass="31707">MKQTIEIRKLTSLQEMRQVEELEEHIWGSPTTPLHQTHTAVKNGGIIAGAYDGEKLVGFQYSFPGYKNGQVYLCSHMLGIHSDYQKSGIGEKLKHKQRELAIEMGYSFITWTFDPLLSVNAYLNLHKLGGIAGSYSENHYGMMDDAQNAGLPTDRFKVEWWIKSNYVNEHKPKNYAVDFNRILLQTKINQDGLPYIVGKNDGVAFDPTADGWLVPIPADFQSIKNSDFELALDWRIKTREVFQGLLAQGFVGEDLIRHPEKHVSYYRFSLRNHLDIK</sequence>
<dbReference type="Gene3D" id="3.40.630.30">
    <property type="match status" value="1"/>
</dbReference>
<reference evidence="2 3" key="1">
    <citation type="submission" date="2017-08" db="EMBL/GenBank/DDBJ databases">
        <authorList>
            <person name="de Groot N.N."/>
        </authorList>
    </citation>
    <scope>NUCLEOTIDE SEQUENCE [LARGE SCALE GENOMIC DNA]</scope>
    <source>
        <strain evidence="2 3">JC228</strain>
    </source>
</reference>
<dbReference type="AlphaFoldDB" id="A0A285CI49"/>
<gene>
    <name evidence="2" type="ORF">SAMN05877753_101591</name>
</gene>
<dbReference type="Proteomes" id="UP000219546">
    <property type="component" value="Unassembled WGS sequence"/>
</dbReference>
<dbReference type="Pfam" id="PF00583">
    <property type="entry name" value="Acetyltransf_1"/>
    <property type="match status" value="1"/>
</dbReference>
<dbReference type="PROSITE" id="PS51186">
    <property type="entry name" value="GNAT"/>
    <property type="match status" value="1"/>
</dbReference>
<keyword evidence="3" id="KW-1185">Reference proteome</keyword>
<protein>
    <submittedName>
        <fullName evidence="2">Predicted GNAT superfamily acetyltransferase</fullName>
    </submittedName>
</protein>
<evidence type="ECO:0000259" key="1">
    <source>
        <dbReference type="PROSITE" id="PS51186"/>
    </source>
</evidence>
<evidence type="ECO:0000313" key="3">
    <source>
        <dbReference type="Proteomes" id="UP000219546"/>
    </source>
</evidence>
<evidence type="ECO:0000313" key="2">
    <source>
        <dbReference type="EMBL" id="SNX67272.1"/>
    </source>
</evidence>
<dbReference type="RefSeq" id="WP_097157080.1">
    <property type="nucleotide sequence ID" value="NZ_JBEPMQ010000003.1"/>
</dbReference>
<dbReference type="InterPro" id="IPR000182">
    <property type="entry name" value="GNAT_dom"/>
</dbReference>
<proteinExistence type="predicted"/>
<dbReference type="InterPro" id="IPR016181">
    <property type="entry name" value="Acyl_CoA_acyltransferase"/>
</dbReference>
<dbReference type="GO" id="GO:0016747">
    <property type="term" value="F:acyltransferase activity, transferring groups other than amino-acyl groups"/>
    <property type="evidence" value="ECO:0007669"/>
    <property type="project" value="InterPro"/>
</dbReference>
<dbReference type="PANTHER" id="PTHR41700">
    <property type="entry name" value="GCN5-RELATED N-ACETYLTRANSFERASE"/>
    <property type="match status" value="1"/>
</dbReference>
<dbReference type="CDD" id="cd04301">
    <property type="entry name" value="NAT_SF"/>
    <property type="match status" value="1"/>
</dbReference>
<organism evidence="2 3">
    <name type="scientific">Bacillus oleivorans</name>
    <dbReference type="NCBI Taxonomy" id="1448271"/>
    <lineage>
        <taxon>Bacteria</taxon>
        <taxon>Bacillati</taxon>
        <taxon>Bacillota</taxon>
        <taxon>Bacilli</taxon>
        <taxon>Bacillales</taxon>
        <taxon>Bacillaceae</taxon>
        <taxon>Bacillus</taxon>
    </lineage>
</organism>
<name>A0A285CI49_9BACI</name>
<accession>A0A285CI49</accession>
<dbReference type="OrthoDB" id="9797990at2"/>
<dbReference type="EMBL" id="OAOP01000001">
    <property type="protein sequence ID" value="SNX67272.1"/>
    <property type="molecule type" value="Genomic_DNA"/>
</dbReference>
<keyword evidence="2" id="KW-0808">Transferase</keyword>
<dbReference type="SUPFAM" id="SSF55729">
    <property type="entry name" value="Acyl-CoA N-acyltransferases (Nat)"/>
    <property type="match status" value="1"/>
</dbReference>
<dbReference type="PANTHER" id="PTHR41700:SF1">
    <property type="entry name" value="N-ACETYLTRANSFERASE DOMAIN-CONTAINING PROTEIN"/>
    <property type="match status" value="1"/>
</dbReference>
<dbReference type="InterPro" id="IPR038764">
    <property type="entry name" value="GNAT_N_AcTrfase_prd"/>
</dbReference>